<dbReference type="AlphaFoldDB" id="A0A6S6W2K1"/>
<reference evidence="1" key="1">
    <citation type="submission" date="2021-02" db="EMBL/GenBank/DDBJ databases">
        <authorList>
            <person name="Syme A R."/>
            <person name="Syme A R."/>
            <person name="Moolhuijzen P."/>
        </authorList>
    </citation>
    <scope>NUCLEOTIDE SEQUENCE</scope>
    <source>
        <strain evidence="1">W1-1</strain>
    </source>
</reference>
<dbReference type="EMBL" id="HG992981">
    <property type="protein sequence ID" value="CAE7175122.1"/>
    <property type="molecule type" value="Genomic_DNA"/>
</dbReference>
<name>A0A6S6W2K1_9PLEO</name>
<accession>A0A6S6W2K1</accession>
<sequence length="140" mass="15510">MPAIHAKATAIIMVLLFAVVTIILTPTFFTTPEFLLLLVTAVAGIAIIHSSYLAAAVSISAPPTNAELVRITVARLQAKLEDKEFEYFQISEKYVKARQRIAVLTGRIRYLEDIAEEQGVEGMNEHGIARPVEEEEEVEE</sequence>
<evidence type="ECO:0000313" key="1">
    <source>
        <dbReference type="EMBL" id="CAE7175122.1"/>
    </source>
</evidence>
<evidence type="ECO:0000313" key="2">
    <source>
        <dbReference type="Proteomes" id="UP000472372"/>
    </source>
</evidence>
<organism evidence="1 2">
    <name type="scientific">Pyrenophora teres f. teres</name>
    <dbReference type="NCBI Taxonomy" id="97479"/>
    <lineage>
        <taxon>Eukaryota</taxon>
        <taxon>Fungi</taxon>
        <taxon>Dikarya</taxon>
        <taxon>Ascomycota</taxon>
        <taxon>Pezizomycotina</taxon>
        <taxon>Dothideomycetes</taxon>
        <taxon>Pleosporomycetidae</taxon>
        <taxon>Pleosporales</taxon>
        <taxon>Pleosporineae</taxon>
        <taxon>Pleosporaceae</taxon>
        <taxon>Pyrenophora</taxon>
    </lineage>
</organism>
<dbReference type="Proteomes" id="UP000472372">
    <property type="component" value="Chromosome 5"/>
</dbReference>
<proteinExistence type="predicted"/>
<protein>
    <submittedName>
        <fullName evidence="1">Uncharacterized protein</fullName>
    </submittedName>
</protein>
<gene>
    <name evidence="1" type="ORF">PTTW11_05754</name>
</gene>